<evidence type="ECO:0000256" key="2">
    <source>
        <dbReference type="ARBA" id="ARBA00006574"/>
    </source>
</evidence>
<name>A0ABD3EGU9_9LAMI</name>
<dbReference type="AlphaFoldDB" id="A0ABD3EGU9"/>
<dbReference type="Proteomes" id="UP001632038">
    <property type="component" value="Unassembled WGS sequence"/>
</dbReference>
<evidence type="ECO:0000256" key="6">
    <source>
        <dbReference type="ARBA" id="ARBA00023136"/>
    </source>
</evidence>
<evidence type="ECO:0000313" key="9">
    <source>
        <dbReference type="Proteomes" id="UP001632038"/>
    </source>
</evidence>
<evidence type="ECO:0000313" key="8">
    <source>
        <dbReference type="EMBL" id="KAL3652360.1"/>
    </source>
</evidence>
<keyword evidence="6" id="KW-0472">Membrane</keyword>
<evidence type="ECO:0000256" key="5">
    <source>
        <dbReference type="ARBA" id="ARBA00022989"/>
    </source>
</evidence>
<dbReference type="GO" id="GO:0016020">
    <property type="term" value="C:membrane"/>
    <property type="evidence" value="ECO:0007669"/>
    <property type="project" value="UniProtKB-SubCell"/>
</dbReference>
<evidence type="ECO:0000256" key="1">
    <source>
        <dbReference type="ARBA" id="ARBA00004141"/>
    </source>
</evidence>
<comment type="similarity">
    <text evidence="2">Belongs to the MLO family.</text>
</comment>
<dbReference type="GO" id="GO:0006952">
    <property type="term" value="P:defense response"/>
    <property type="evidence" value="ECO:0007669"/>
    <property type="project" value="UniProtKB-KW"/>
</dbReference>
<gene>
    <name evidence="8" type="ORF">CASFOL_002041</name>
</gene>
<comment type="caution">
    <text evidence="8">The sequence shown here is derived from an EMBL/GenBank/DDBJ whole genome shotgun (WGS) entry which is preliminary data.</text>
</comment>
<dbReference type="EMBL" id="JAVIJP010000005">
    <property type="protein sequence ID" value="KAL3652360.1"/>
    <property type="molecule type" value="Genomic_DNA"/>
</dbReference>
<protein>
    <submittedName>
        <fullName evidence="8">Uncharacterized protein</fullName>
    </submittedName>
</protein>
<dbReference type="Pfam" id="PF03094">
    <property type="entry name" value="Mlo"/>
    <property type="match status" value="1"/>
</dbReference>
<keyword evidence="3" id="KW-0812">Transmembrane</keyword>
<proteinExistence type="inferred from homology"/>
<accession>A0ABD3EGU9</accession>
<dbReference type="PANTHER" id="PTHR31942:SF62">
    <property type="entry name" value="MLO-LIKE PROTEIN"/>
    <property type="match status" value="1"/>
</dbReference>
<organism evidence="8 9">
    <name type="scientific">Castilleja foliolosa</name>
    <dbReference type="NCBI Taxonomy" id="1961234"/>
    <lineage>
        <taxon>Eukaryota</taxon>
        <taxon>Viridiplantae</taxon>
        <taxon>Streptophyta</taxon>
        <taxon>Embryophyta</taxon>
        <taxon>Tracheophyta</taxon>
        <taxon>Spermatophyta</taxon>
        <taxon>Magnoliopsida</taxon>
        <taxon>eudicotyledons</taxon>
        <taxon>Gunneridae</taxon>
        <taxon>Pentapetalae</taxon>
        <taxon>asterids</taxon>
        <taxon>lamiids</taxon>
        <taxon>Lamiales</taxon>
        <taxon>Orobanchaceae</taxon>
        <taxon>Pedicularideae</taxon>
        <taxon>Castillejinae</taxon>
        <taxon>Castilleja</taxon>
    </lineage>
</organism>
<evidence type="ECO:0000256" key="4">
    <source>
        <dbReference type="ARBA" id="ARBA00022821"/>
    </source>
</evidence>
<keyword evidence="7" id="KW-0568">Pathogenesis-related protein</keyword>
<sequence>MGIDSYNGELRAAVEASTNVEQFALRVLLIRLIQFVSFQNAFEMATYISSMWEIKEPSCYTGDRKFLVIRLTFGVVSQFRCSFITFPLYDIVTQMGSKFNKAILSENVRKSLHGWRRKVRTRNKQGARR</sequence>
<evidence type="ECO:0000256" key="7">
    <source>
        <dbReference type="ARBA" id="ARBA00023265"/>
    </source>
</evidence>
<reference evidence="9" key="1">
    <citation type="journal article" date="2024" name="IScience">
        <title>Strigolactones Initiate the Formation of Haustorium-like Structures in Castilleja.</title>
        <authorList>
            <person name="Buerger M."/>
            <person name="Peterson D."/>
            <person name="Chory J."/>
        </authorList>
    </citation>
    <scope>NUCLEOTIDE SEQUENCE [LARGE SCALE GENOMIC DNA]</scope>
</reference>
<comment type="subcellular location">
    <subcellularLocation>
        <location evidence="1">Membrane</location>
        <topology evidence="1">Multi-pass membrane protein</topology>
    </subcellularLocation>
</comment>
<dbReference type="InterPro" id="IPR004326">
    <property type="entry name" value="Mlo"/>
</dbReference>
<keyword evidence="9" id="KW-1185">Reference proteome</keyword>
<keyword evidence="5" id="KW-1133">Transmembrane helix</keyword>
<dbReference type="PANTHER" id="PTHR31942">
    <property type="entry name" value="MLO-LIKE PROTEIN 1"/>
    <property type="match status" value="1"/>
</dbReference>
<keyword evidence="4" id="KW-0611">Plant defense</keyword>
<evidence type="ECO:0000256" key="3">
    <source>
        <dbReference type="ARBA" id="ARBA00022692"/>
    </source>
</evidence>